<dbReference type="GO" id="GO:0008270">
    <property type="term" value="F:zinc ion binding"/>
    <property type="evidence" value="ECO:0007669"/>
    <property type="project" value="InterPro"/>
</dbReference>
<dbReference type="Pfam" id="PF00172">
    <property type="entry name" value="Zn_clus"/>
    <property type="match status" value="1"/>
</dbReference>
<keyword evidence="4" id="KW-0238">DNA-binding</keyword>
<dbReference type="InterPro" id="IPR001138">
    <property type="entry name" value="Zn2Cys6_DnaBD"/>
</dbReference>
<feature type="region of interest" description="Disordered" evidence="2">
    <location>
        <begin position="1"/>
        <end position="65"/>
    </location>
</feature>
<evidence type="ECO:0000313" key="4">
    <source>
        <dbReference type="EMBL" id="OAA65105.1"/>
    </source>
</evidence>
<feature type="domain" description="Zn(2)-C6 fungal-type" evidence="3">
    <location>
        <begin position="141"/>
        <end position="172"/>
    </location>
</feature>
<dbReference type="CDD" id="cd00067">
    <property type="entry name" value="GAL4"/>
    <property type="match status" value="1"/>
</dbReference>
<organism evidence="4 5">
    <name type="scientific">Akanthomyces lecanii RCEF 1005</name>
    <dbReference type="NCBI Taxonomy" id="1081108"/>
    <lineage>
        <taxon>Eukaryota</taxon>
        <taxon>Fungi</taxon>
        <taxon>Dikarya</taxon>
        <taxon>Ascomycota</taxon>
        <taxon>Pezizomycotina</taxon>
        <taxon>Sordariomycetes</taxon>
        <taxon>Hypocreomycetidae</taxon>
        <taxon>Hypocreales</taxon>
        <taxon>Cordycipitaceae</taxon>
        <taxon>Akanthomyces</taxon>
        <taxon>Cordyceps confragosa</taxon>
    </lineage>
</organism>
<comment type="caution">
    <text evidence="4">The sequence shown here is derived from an EMBL/GenBank/DDBJ whole genome shotgun (WGS) entry which is preliminary data.</text>
</comment>
<evidence type="ECO:0000259" key="3">
    <source>
        <dbReference type="PROSITE" id="PS00463"/>
    </source>
</evidence>
<evidence type="ECO:0000256" key="1">
    <source>
        <dbReference type="ARBA" id="ARBA00023242"/>
    </source>
</evidence>
<dbReference type="Proteomes" id="UP000076881">
    <property type="component" value="Unassembled WGS sequence"/>
</dbReference>
<dbReference type="Gene3D" id="4.10.240.10">
    <property type="entry name" value="Zn(2)-C6 fungal-type DNA-binding domain"/>
    <property type="match status" value="1"/>
</dbReference>
<dbReference type="OrthoDB" id="3429912at2759"/>
<gene>
    <name evidence="4" type="ORF">LEL_10552</name>
</gene>
<keyword evidence="5" id="KW-1185">Reference proteome</keyword>
<dbReference type="GO" id="GO:0003677">
    <property type="term" value="F:DNA binding"/>
    <property type="evidence" value="ECO:0007669"/>
    <property type="project" value="UniProtKB-KW"/>
</dbReference>
<accession>A0A167XL05</accession>
<sequence>MRAPTTQAPSPIQKKVSHAPRPPFPAQSPLDINACSTRASRPRSSRLRSSRATIPPIPTRRLKRPSADPLSPVIFRFNVHSGFQSSHSSVIQPAGLESQSHWSPIDDTFGVLLAGASKQTQPRILGRDNAVAHRHGRRPRACSNCKKLHIRCKGALLHGEKCEACVAKSTDCSFASSSDLQF</sequence>
<proteinExistence type="predicted"/>
<name>A0A167XL05_CORDF</name>
<keyword evidence="1" id="KW-0539">Nucleus</keyword>
<protein>
    <submittedName>
        <fullName evidence="4">Zn(2)-C6 fungal-type DNA-binding domain protein</fullName>
    </submittedName>
</protein>
<dbReference type="GO" id="GO:0000981">
    <property type="term" value="F:DNA-binding transcription factor activity, RNA polymerase II-specific"/>
    <property type="evidence" value="ECO:0007669"/>
    <property type="project" value="InterPro"/>
</dbReference>
<dbReference type="InterPro" id="IPR036864">
    <property type="entry name" value="Zn2-C6_fun-type_DNA-bd_sf"/>
</dbReference>
<dbReference type="EMBL" id="AZHF01000014">
    <property type="protein sequence ID" value="OAA65105.1"/>
    <property type="molecule type" value="Genomic_DNA"/>
</dbReference>
<reference evidence="4 5" key="1">
    <citation type="journal article" date="2016" name="Genome Biol. Evol.">
        <title>Divergent and convergent evolution of fungal pathogenicity.</title>
        <authorList>
            <person name="Shang Y."/>
            <person name="Xiao G."/>
            <person name="Zheng P."/>
            <person name="Cen K."/>
            <person name="Zhan S."/>
            <person name="Wang C."/>
        </authorList>
    </citation>
    <scope>NUCLEOTIDE SEQUENCE [LARGE SCALE GENOMIC DNA]</scope>
    <source>
        <strain evidence="4 5">RCEF 1005</strain>
    </source>
</reference>
<evidence type="ECO:0000256" key="2">
    <source>
        <dbReference type="SAM" id="MobiDB-lite"/>
    </source>
</evidence>
<dbReference type="PROSITE" id="PS00463">
    <property type="entry name" value="ZN2_CY6_FUNGAL_1"/>
    <property type="match status" value="1"/>
</dbReference>
<dbReference type="SUPFAM" id="SSF57701">
    <property type="entry name" value="Zn2/Cys6 DNA-binding domain"/>
    <property type="match status" value="1"/>
</dbReference>
<feature type="compositionally biased region" description="Polar residues" evidence="2">
    <location>
        <begin position="1"/>
        <end position="10"/>
    </location>
</feature>
<feature type="compositionally biased region" description="Basic residues" evidence="2">
    <location>
        <begin position="40"/>
        <end position="49"/>
    </location>
</feature>
<dbReference type="AlphaFoldDB" id="A0A167XL05"/>
<evidence type="ECO:0000313" key="5">
    <source>
        <dbReference type="Proteomes" id="UP000076881"/>
    </source>
</evidence>